<name>A0A5B2VIT1_9BACT</name>
<dbReference type="Pfam" id="PF18962">
    <property type="entry name" value="Por_Secre_tail"/>
    <property type="match status" value="1"/>
</dbReference>
<evidence type="ECO:0000256" key="1">
    <source>
        <dbReference type="SAM" id="SignalP"/>
    </source>
</evidence>
<comment type="caution">
    <text evidence="3">The sequence shown here is derived from an EMBL/GenBank/DDBJ whole genome shotgun (WGS) entry which is preliminary data.</text>
</comment>
<dbReference type="InterPro" id="IPR026444">
    <property type="entry name" value="Secre_tail"/>
</dbReference>
<dbReference type="EMBL" id="VUOC01000004">
    <property type="protein sequence ID" value="KAA2238440.1"/>
    <property type="molecule type" value="Genomic_DNA"/>
</dbReference>
<dbReference type="Proteomes" id="UP000324611">
    <property type="component" value="Unassembled WGS sequence"/>
</dbReference>
<protein>
    <submittedName>
        <fullName evidence="3">T9SS type A sorting domain-containing protein</fullName>
    </submittedName>
</protein>
<dbReference type="AlphaFoldDB" id="A0A5B2VIT1"/>
<feature type="chain" id="PRO_5022858562" evidence="1">
    <location>
        <begin position="25"/>
        <end position="602"/>
    </location>
</feature>
<organism evidence="3 4">
    <name type="scientific">Chitinophaga agrisoli</name>
    <dbReference type="NCBI Taxonomy" id="2607653"/>
    <lineage>
        <taxon>Bacteria</taxon>
        <taxon>Pseudomonadati</taxon>
        <taxon>Bacteroidota</taxon>
        <taxon>Chitinophagia</taxon>
        <taxon>Chitinophagales</taxon>
        <taxon>Chitinophagaceae</taxon>
        <taxon>Chitinophaga</taxon>
    </lineage>
</organism>
<evidence type="ECO:0000259" key="2">
    <source>
        <dbReference type="Pfam" id="PF18962"/>
    </source>
</evidence>
<keyword evidence="1" id="KW-0732">Signal</keyword>
<dbReference type="NCBIfam" id="TIGR04183">
    <property type="entry name" value="Por_Secre_tail"/>
    <property type="match status" value="1"/>
</dbReference>
<feature type="domain" description="Secretion system C-terminal sorting" evidence="2">
    <location>
        <begin position="526"/>
        <end position="597"/>
    </location>
</feature>
<reference evidence="3 4" key="1">
    <citation type="submission" date="2019-09" db="EMBL/GenBank/DDBJ databases">
        <title>Chitinophaga ginsengihumi sp. nov., isolated from soil of ginseng rhizosphere.</title>
        <authorList>
            <person name="Lee J."/>
        </authorList>
    </citation>
    <scope>NUCLEOTIDE SEQUENCE [LARGE SCALE GENOMIC DNA]</scope>
    <source>
        <strain evidence="3 4">BN140078</strain>
    </source>
</reference>
<evidence type="ECO:0000313" key="4">
    <source>
        <dbReference type="Proteomes" id="UP000324611"/>
    </source>
</evidence>
<evidence type="ECO:0000313" key="3">
    <source>
        <dbReference type="EMBL" id="KAA2238440.1"/>
    </source>
</evidence>
<reference evidence="3 4" key="2">
    <citation type="submission" date="2019-09" db="EMBL/GenBank/DDBJ databases">
        <authorList>
            <person name="Jin C."/>
        </authorList>
    </citation>
    <scope>NUCLEOTIDE SEQUENCE [LARGE SCALE GENOMIC DNA]</scope>
    <source>
        <strain evidence="3 4">BN140078</strain>
    </source>
</reference>
<dbReference type="RefSeq" id="WP_149839620.1">
    <property type="nucleotide sequence ID" value="NZ_VUOC01000004.1"/>
</dbReference>
<keyword evidence="4" id="KW-1185">Reference proteome</keyword>
<gene>
    <name evidence="3" type="ORF">F0L74_19625</name>
</gene>
<proteinExistence type="predicted"/>
<feature type="signal peptide" evidence="1">
    <location>
        <begin position="1"/>
        <end position="24"/>
    </location>
</feature>
<sequence length="602" mass="66687">MKRQFYLFLSAILLATATTYGQNAQQLYFNQLTTDFDYQARSFVVDTPPSPSGARAFLLWSKNFTKDLLVRGLSLDEFDKSGNFLSAQINMQPQSPTETIQPKKIIKAQRVKGYYLLGYVIRSFNTINGFQVYSTPLVIRLDDNLRPVWIFKIHYSTITSANAQSLIEYNDIIEASNGDLVLAGRYSDAAGQQSRVLLTRLNAGGAVLWAMQYFPGGCNVEAFSLTETTNRNLALTGYVEECGSTPSGVRRLLYANISSTGIPIVFEKLGNTPLALEGSKIVKHTNIAGADEFFITGYVDIVQPTGLTNRQVLLVDIKESGGLITLNHIGDAGSETGNDLTYRDAGNGNYDLYLTGATSSYYTNVKSEAFYLQLKYSGHVLGLAEFSTFPSLVSNYVARRGLEIKKAGKDRFAILANNDFVIGSQQRNFTHVFIRDLGDPTGNCIKLHQPPVTRFSMDVKTIALNFPRLPFTVYRDDFRPFEKVTPRLECGDFYVDAYNAASAARLMKGASLAVQPTVKGPVALKVFPNPVKDQLYIEHPSTFTKGMATARVYSTDMRLLRQISLPAGGNRSNISMDGLPAGLYFLQLQYGSETQLIKIKKD</sequence>
<accession>A0A5B2VIT1</accession>